<dbReference type="Gene3D" id="3.30.930.10">
    <property type="entry name" value="Bira Bifunctional Protein, Domain 2"/>
    <property type="match status" value="1"/>
</dbReference>
<comment type="similarity">
    <text evidence="3 12">Belongs to the phenylalanyl-tRNA synthetase beta subunit family. Type 2 subfamily.</text>
</comment>
<keyword evidence="10 12" id="KW-0648">Protein biosynthesis</keyword>
<dbReference type="Pfam" id="PF03484">
    <property type="entry name" value="B5"/>
    <property type="match status" value="1"/>
</dbReference>
<keyword evidence="15" id="KW-1185">Reference proteome</keyword>
<reference evidence="14 15" key="1">
    <citation type="submission" date="2010-06" db="EMBL/GenBank/DDBJ databases">
        <title>Complete sequence chromosome of Methanohalobium evestigatum Z-7303.</title>
        <authorList>
            <consortium name="US DOE Joint Genome Institute"/>
            <person name="Lucas S."/>
            <person name="Copeland A."/>
            <person name="Lapidus A."/>
            <person name="Cheng J.-F."/>
            <person name="Bruce D."/>
            <person name="Goodwin L."/>
            <person name="Pitluck S."/>
            <person name="Saunders E."/>
            <person name="Detter J.C."/>
            <person name="Han C."/>
            <person name="Tapia R."/>
            <person name="Land M."/>
            <person name="Hauser L."/>
            <person name="Kyrpides N."/>
            <person name="Mikhailova N."/>
            <person name="Sieprawska-Lupa M."/>
            <person name="Whitman W.B."/>
            <person name="Anderson I."/>
            <person name="Woyke T."/>
        </authorList>
    </citation>
    <scope>NUCLEOTIDE SEQUENCE [LARGE SCALE GENOMIC DNA]</scope>
    <source>
        <strain evidence="15">ATCC BAA-1072 / DSM 3721 / NBRC 107634 / OCM 161 / Z-7303</strain>
    </source>
</reference>
<gene>
    <name evidence="12" type="primary">pheT</name>
    <name evidence="14" type="ordered locus">Metev_0512</name>
</gene>
<dbReference type="GO" id="GO:0005524">
    <property type="term" value="F:ATP binding"/>
    <property type="evidence" value="ECO:0007669"/>
    <property type="project" value="UniProtKB-UniRule"/>
</dbReference>
<evidence type="ECO:0000256" key="7">
    <source>
        <dbReference type="ARBA" id="ARBA00022741"/>
    </source>
</evidence>
<keyword evidence="7 12" id="KW-0547">Nucleotide-binding</keyword>
<dbReference type="SMART" id="SM00873">
    <property type="entry name" value="B3_4"/>
    <property type="match status" value="1"/>
</dbReference>
<evidence type="ECO:0000313" key="15">
    <source>
        <dbReference type="Proteomes" id="UP000000391"/>
    </source>
</evidence>
<protein>
    <recommendedName>
        <fullName evidence="12">Phenylalanine--tRNA ligase beta subunit</fullName>
        <ecNumber evidence="12">6.1.1.20</ecNumber>
    </recommendedName>
    <alternativeName>
        <fullName evidence="12">Phenylalanyl-tRNA synthetase beta subunit</fullName>
        <shortName evidence="12">PheRS</shortName>
    </alternativeName>
</protein>
<dbReference type="Proteomes" id="UP000000391">
    <property type="component" value="Chromosome"/>
</dbReference>
<dbReference type="GO" id="GO:0000287">
    <property type="term" value="F:magnesium ion binding"/>
    <property type="evidence" value="ECO:0007669"/>
    <property type="project" value="InterPro"/>
</dbReference>
<comment type="cofactor">
    <cofactor evidence="1 12">
        <name>Mg(2+)</name>
        <dbReference type="ChEBI" id="CHEBI:18420"/>
    </cofactor>
</comment>
<dbReference type="SMART" id="SM00874">
    <property type="entry name" value="B5"/>
    <property type="match status" value="1"/>
</dbReference>
<evidence type="ECO:0000256" key="12">
    <source>
        <dbReference type="HAMAP-Rule" id="MF_00284"/>
    </source>
</evidence>
<dbReference type="GO" id="GO:0006432">
    <property type="term" value="P:phenylalanyl-tRNA aminoacylation"/>
    <property type="evidence" value="ECO:0007669"/>
    <property type="project" value="UniProtKB-UniRule"/>
</dbReference>
<comment type="subcellular location">
    <subcellularLocation>
        <location evidence="2 12">Cytoplasm</location>
    </subcellularLocation>
</comment>
<dbReference type="SUPFAM" id="SSF55681">
    <property type="entry name" value="Class II aaRS and biotin synthetases"/>
    <property type="match status" value="1"/>
</dbReference>
<dbReference type="InterPro" id="IPR005146">
    <property type="entry name" value="B3/B4_tRNA-bd"/>
</dbReference>
<dbReference type="EC" id="6.1.1.20" evidence="12"/>
<dbReference type="RefSeq" id="WP_013193993.1">
    <property type="nucleotide sequence ID" value="NC_014253.1"/>
</dbReference>
<comment type="catalytic activity">
    <reaction evidence="12">
        <text>tRNA(Phe) + L-phenylalanine + ATP = L-phenylalanyl-tRNA(Phe) + AMP + diphosphate + H(+)</text>
        <dbReference type="Rhea" id="RHEA:19413"/>
        <dbReference type="Rhea" id="RHEA-COMP:9668"/>
        <dbReference type="Rhea" id="RHEA-COMP:9699"/>
        <dbReference type="ChEBI" id="CHEBI:15378"/>
        <dbReference type="ChEBI" id="CHEBI:30616"/>
        <dbReference type="ChEBI" id="CHEBI:33019"/>
        <dbReference type="ChEBI" id="CHEBI:58095"/>
        <dbReference type="ChEBI" id="CHEBI:78442"/>
        <dbReference type="ChEBI" id="CHEBI:78531"/>
        <dbReference type="ChEBI" id="CHEBI:456215"/>
        <dbReference type="EC" id="6.1.1.20"/>
    </reaction>
</comment>
<dbReference type="InterPro" id="IPR020825">
    <property type="entry name" value="Phe-tRNA_synthase-like_B3/B4"/>
</dbReference>
<keyword evidence="8 12" id="KW-0067">ATP-binding</keyword>
<organism evidence="14 15">
    <name type="scientific">Methanohalobium evestigatum (strain ATCC BAA-1072 / DSM 3721 / NBRC 107634 / OCM 161 / Z-7303)</name>
    <dbReference type="NCBI Taxonomy" id="644295"/>
    <lineage>
        <taxon>Archaea</taxon>
        <taxon>Methanobacteriati</taxon>
        <taxon>Methanobacteriota</taxon>
        <taxon>Stenosarchaea group</taxon>
        <taxon>Methanomicrobia</taxon>
        <taxon>Methanosarcinales</taxon>
        <taxon>Methanosarcinaceae</taxon>
        <taxon>Methanohalobium</taxon>
    </lineage>
</organism>
<dbReference type="InterPro" id="IPR041616">
    <property type="entry name" value="PheRS_beta_core"/>
</dbReference>
<dbReference type="HOGENOM" id="CLU_020279_3_0_2"/>
<evidence type="ECO:0000256" key="11">
    <source>
        <dbReference type="ARBA" id="ARBA00023146"/>
    </source>
</evidence>
<keyword evidence="4 12" id="KW-0963">Cytoplasm</keyword>
<proteinExistence type="inferred from homology"/>
<dbReference type="NCBIfam" id="TIGR00471">
    <property type="entry name" value="pheT_arch"/>
    <property type="match status" value="1"/>
</dbReference>
<evidence type="ECO:0000256" key="10">
    <source>
        <dbReference type="ARBA" id="ARBA00022917"/>
    </source>
</evidence>
<dbReference type="PANTHER" id="PTHR10947">
    <property type="entry name" value="PHENYLALANYL-TRNA SYNTHETASE BETA CHAIN AND LEUCINE-RICH REPEAT-CONTAINING PROTEIN 47"/>
    <property type="match status" value="1"/>
</dbReference>
<dbReference type="InterPro" id="IPR004531">
    <property type="entry name" value="Phe-tRNA-synth_IIc_bsu_arc_euk"/>
</dbReference>
<dbReference type="EMBL" id="CP002069">
    <property type="protein sequence ID" value="ADI73425.1"/>
    <property type="molecule type" value="Genomic_DNA"/>
</dbReference>
<dbReference type="InterPro" id="IPR009061">
    <property type="entry name" value="DNA-bd_dom_put_sf"/>
</dbReference>
<dbReference type="GO" id="GO:0003723">
    <property type="term" value="F:RNA binding"/>
    <property type="evidence" value="ECO:0007669"/>
    <property type="project" value="InterPro"/>
</dbReference>
<dbReference type="FunFam" id="3.50.40.10:FF:000003">
    <property type="entry name" value="Phenylalanine--tRNA ligase beta subunit"/>
    <property type="match status" value="1"/>
</dbReference>
<dbReference type="SUPFAM" id="SSF56037">
    <property type="entry name" value="PheT/TilS domain"/>
    <property type="match status" value="1"/>
</dbReference>
<evidence type="ECO:0000256" key="5">
    <source>
        <dbReference type="ARBA" id="ARBA00022598"/>
    </source>
</evidence>
<name>D7E883_METEZ</name>
<dbReference type="Gene3D" id="3.30.56.10">
    <property type="match status" value="2"/>
</dbReference>
<evidence type="ECO:0000256" key="3">
    <source>
        <dbReference type="ARBA" id="ARBA00007438"/>
    </source>
</evidence>
<dbReference type="GO" id="GO:0009328">
    <property type="term" value="C:phenylalanine-tRNA ligase complex"/>
    <property type="evidence" value="ECO:0007669"/>
    <property type="project" value="TreeGrafter"/>
</dbReference>
<evidence type="ECO:0000313" key="14">
    <source>
        <dbReference type="EMBL" id="ADI73425.1"/>
    </source>
</evidence>
<sequence>MPVITLNYEDLESLTSVDRDTIVEQIPMMGADIERIEDEYIDIEFFPDRPDLYSVEGVARALRGFLNIETGLQDYRLDSSNIEIEKDEDIEHIRPYLACAVIRNVNFNANSIKSLMDLQEDLHWGVGRDRKKVSIGVHDLSNITPPFRYMAADPDTKFIPLDFTEPMSMNQILEKHPKGMKFAYILEGFNEYPIILDADDNVLSFPPIINSTRTQITENTTDLFIDVTGLSESVYVALNVLVTALAERGGSVESVKIIDSDGNEKTLPDLEPLSCELEVSEINSLIGTELSQDEILKQLQRMRYGADIKNNKSIEVKVPPYRADILHNYDIVEDIAIGYGYDNIQPEFPESATFGSAHEVSVTSDNICEIMTGLGYSEVMSFTLSNERVHFDNMCRNRTDDVTYVMHPISEDQTMVRTTILPNLMEILSMNQHRELPQSIFEFGDVVINNKIHRNLAAVSIHPEVNFTDIREIVDAVMRERMVEYEVEESDDPAFIGGRRADILVNGKKVGVMGEIYPQVITNFGLGEPVIGFEMEIMDY</sequence>
<dbReference type="KEGG" id="mev:Metev_0512"/>
<dbReference type="InterPro" id="IPR045060">
    <property type="entry name" value="Phe-tRNA-ligase_IIc_bsu"/>
</dbReference>
<dbReference type="HAMAP" id="MF_00284">
    <property type="entry name" value="Phe_tRNA_synth_beta2"/>
    <property type="match status" value="1"/>
</dbReference>
<dbReference type="InterPro" id="IPR022918">
    <property type="entry name" value="Phe_tRNA_ligase_beta2_arc"/>
</dbReference>
<dbReference type="AlphaFoldDB" id="D7E883"/>
<dbReference type="GO" id="GO:0004826">
    <property type="term" value="F:phenylalanine-tRNA ligase activity"/>
    <property type="evidence" value="ECO:0007669"/>
    <property type="project" value="UniProtKB-UniRule"/>
</dbReference>
<dbReference type="OrthoDB" id="10073at2157"/>
<feature type="binding site" evidence="12">
    <location>
        <position position="324"/>
    </location>
    <ligand>
        <name>Mg(2+)</name>
        <dbReference type="ChEBI" id="CHEBI:18420"/>
        <note>shared with alpha subunit</note>
    </ligand>
</feature>
<evidence type="ECO:0000256" key="2">
    <source>
        <dbReference type="ARBA" id="ARBA00004496"/>
    </source>
</evidence>
<evidence type="ECO:0000256" key="6">
    <source>
        <dbReference type="ARBA" id="ARBA00022723"/>
    </source>
</evidence>
<feature type="domain" description="B5" evidence="13">
    <location>
        <begin position="270"/>
        <end position="346"/>
    </location>
</feature>
<dbReference type="Pfam" id="PF17759">
    <property type="entry name" value="tRNA_synthFbeta"/>
    <property type="match status" value="1"/>
</dbReference>
<feature type="binding site" evidence="12">
    <location>
        <position position="334"/>
    </location>
    <ligand>
        <name>Mg(2+)</name>
        <dbReference type="ChEBI" id="CHEBI:18420"/>
        <note>shared with alpha subunit</note>
    </ligand>
</feature>
<dbReference type="FunFam" id="3.30.930.10:FF:000132">
    <property type="entry name" value="Phenylalanine--tRNA ligase beta subunit"/>
    <property type="match status" value="1"/>
</dbReference>
<evidence type="ECO:0000256" key="8">
    <source>
        <dbReference type="ARBA" id="ARBA00022840"/>
    </source>
</evidence>
<keyword evidence="5 12" id="KW-0436">Ligase</keyword>
<dbReference type="InterPro" id="IPR045864">
    <property type="entry name" value="aa-tRNA-synth_II/BPL/LPL"/>
</dbReference>
<comment type="subunit">
    <text evidence="12">Tetramer of two alpha and two beta subunits.</text>
</comment>
<dbReference type="Pfam" id="PF03483">
    <property type="entry name" value="B3_4"/>
    <property type="match status" value="1"/>
</dbReference>
<dbReference type="STRING" id="644295.Metev_0512"/>
<dbReference type="Gene3D" id="3.50.40.10">
    <property type="entry name" value="Phenylalanyl-trna Synthetase, Chain B, domain 3"/>
    <property type="match status" value="1"/>
</dbReference>
<dbReference type="SUPFAM" id="SSF46955">
    <property type="entry name" value="Putative DNA-binding domain"/>
    <property type="match status" value="2"/>
</dbReference>
<accession>D7E883</accession>
<dbReference type="InterPro" id="IPR005147">
    <property type="entry name" value="tRNA_synthase_B5-dom"/>
</dbReference>
<keyword evidence="9 12" id="KW-0460">Magnesium</keyword>
<evidence type="ECO:0000256" key="4">
    <source>
        <dbReference type="ARBA" id="ARBA00022490"/>
    </source>
</evidence>
<dbReference type="FunFam" id="3.30.56.10:FF:000011">
    <property type="entry name" value="Phenylalanine--tRNA ligase beta subunit"/>
    <property type="match status" value="1"/>
</dbReference>
<evidence type="ECO:0000256" key="1">
    <source>
        <dbReference type="ARBA" id="ARBA00001946"/>
    </source>
</evidence>
<dbReference type="PROSITE" id="PS51483">
    <property type="entry name" value="B5"/>
    <property type="match status" value="1"/>
</dbReference>
<feature type="binding site" evidence="12">
    <location>
        <position position="333"/>
    </location>
    <ligand>
        <name>Mg(2+)</name>
        <dbReference type="ChEBI" id="CHEBI:18420"/>
        <note>shared with alpha subunit</note>
    </ligand>
</feature>
<evidence type="ECO:0000256" key="9">
    <source>
        <dbReference type="ARBA" id="ARBA00022842"/>
    </source>
</evidence>
<feature type="binding site" evidence="12">
    <location>
        <position position="330"/>
    </location>
    <ligand>
        <name>Mg(2+)</name>
        <dbReference type="ChEBI" id="CHEBI:18420"/>
        <note>shared with alpha subunit</note>
    </ligand>
</feature>
<keyword evidence="11 12" id="KW-0030">Aminoacyl-tRNA synthetase</keyword>
<evidence type="ECO:0000259" key="13">
    <source>
        <dbReference type="PROSITE" id="PS51483"/>
    </source>
</evidence>
<dbReference type="GeneID" id="9346132"/>
<keyword evidence="6 12" id="KW-0479">Metal-binding</keyword>
<dbReference type="PANTHER" id="PTHR10947:SF0">
    <property type="entry name" value="PHENYLALANINE--TRNA LIGASE BETA SUBUNIT"/>
    <property type="match status" value="1"/>
</dbReference>
<dbReference type="CDD" id="cd00769">
    <property type="entry name" value="PheRS_beta_core"/>
    <property type="match status" value="1"/>
</dbReference>